<dbReference type="Proteomes" id="UP001215280">
    <property type="component" value="Unassembled WGS sequence"/>
</dbReference>
<name>A0AAD7I8J4_9AGAR</name>
<dbReference type="EMBL" id="JARJLG010000143">
    <property type="protein sequence ID" value="KAJ7737445.1"/>
    <property type="molecule type" value="Genomic_DNA"/>
</dbReference>
<evidence type="ECO:0000313" key="2">
    <source>
        <dbReference type="Proteomes" id="UP001215280"/>
    </source>
</evidence>
<comment type="caution">
    <text evidence="1">The sequence shown here is derived from an EMBL/GenBank/DDBJ whole genome shotgun (WGS) entry which is preliminary data.</text>
</comment>
<proteinExistence type="predicted"/>
<accession>A0AAD7I8J4</accession>
<protein>
    <submittedName>
        <fullName evidence="1">Uncharacterized protein</fullName>
    </submittedName>
</protein>
<evidence type="ECO:0000313" key="1">
    <source>
        <dbReference type="EMBL" id="KAJ7737445.1"/>
    </source>
</evidence>
<keyword evidence="2" id="KW-1185">Reference proteome</keyword>
<organism evidence="1 2">
    <name type="scientific">Mycena maculata</name>
    <dbReference type="NCBI Taxonomy" id="230809"/>
    <lineage>
        <taxon>Eukaryota</taxon>
        <taxon>Fungi</taxon>
        <taxon>Dikarya</taxon>
        <taxon>Basidiomycota</taxon>
        <taxon>Agaricomycotina</taxon>
        <taxon>Agaricomycetes</taxon>
        <taxon>Agaricomycetidae</taxon>
        <taxon>Agaricales</taxon>
        <taxon>Marasmiineae</taxon>
        <taxon>Mycenaceae</taxon>
        <taxon>Mycena</taxon>
    </lineage>
</organism>
<sequence>MWRHQAAQLQRVLAQAYGDAGTVEYHWPQQTSHAHSSYPQREEGGQEQLTEQEYHMHQAHRARVVPQYLDMYATYAPHPHDPLHAPGMGMGTPVTMKSDHPHLMPMELHPLDLDTYRVHQPPQYLETLSPAAPYSVDSPEYHTHPYPHPHHYPHPHSTHDLPLSPISPHSIADPLTPLDYHFAATMPSSAFGTGFEDTLKYETSWGVGPLDMNMNMMGTSMGIGWEAG</sequence>
<dbReference type="AlphaFoldDB" id="A0AAD7I8J4"/>
<gene>
    <name evidence="1" type="ORF">DFH07DRAFT_842198</name>
</gene>
<reference evidence="1" key="1">
    <citation type="submission" date="2023-03" db="EMBL/GenBank/DDBJ databases">
        <title>Massive genome expansion in bonnet fungi (Mycena s.s.) driven by repeated elements and novel gene families across ecological guilds.</title>
        <authorList>
            <consortium name="Lawrence Berkeley National Laboratory"/>
            <person name="Harder C.B."/>
            <person name="Miyauchi S."/>
            <person name="Viragh M."/>
            <person name="Kuo A."/>
            <person name="Thoen E."/>
            <person name="Andreopoulos B."/>
            <person name="Lu D."/>
            <person name="Skrede I."/>
            <person name="Drula E."/>
            <person name="Henrissat B."/>
            <person name="Morin E."/>
            <person name="Kohler A."/>
            <person name="Barry K."/>
            <person name="LaButti K."/>
            <person name="Morin E."/>
            <person name="Salamov A."/>
            <person name="Lipzen A."/>
            <person name="Mereny Z."/>
            <person name="Hegedus B."/>
            <person name="Baldrian P."/>
            <person name="Stursova M."/>
            <person name="Weitz H."/>
            <person name="Taylor A."/>
            <person name="Grigoriev I.V."/>
            <person name="Nagy L.G."/>
            <person name="Martin F."/>
            <person name="Kauserud H."/>
        </authorList>
    </citation>
    <scope>NUCLEOTIDE SEQUENCE</scope>
    <source>
        <strain evidence="1">CBHHK188m</strain>
    </source>
</reference>